<evidence type="ECO:0000256" key="5">
    <source>
        <dbReference type="ARBA" id="ARBA00022741"/>
    </source>
</evidence>
<dbReference type="Pfam" id="PF00581">
    <property type="entry name" value="Rhodanese"/>
    <property type="match status" value="1"/>
</dbReference>
<dbReference type="GO" id="GO:0016020">
    <property type="term" value="C:membrane"/>
    <property type="evidence" value="ECO:0007669"/>
    <property type="project" value="UniProtKB-SubCell"/>
</dbReference>
<dbReference type="InterPro" id="IPR001763">
    <property type="entry name" value="Rhodanese-like_dom"/>
</dbReference>
<name>A0A853C7T0_9ACTN</name>
<gene>
    <name evidence="13" type="ORF">HNR19_002981</name>
</gene>
<dbReference type="GO" id="GO:0005524">
    <property type="term" value="F:ATP binding"/>
    <property type="evidence" value="ECO:0007669"/>
    <property type="project" value="UniProtKB-KW"/>
</dbReference>
<keyword evidence="4 13" id="KW-0548">Nucleotidyltransferase</keyword>
<evidence type="ECO:0000256" key="6">
    <source>
        <dbReference type="ARBA" id="ARBA00022840"/>
    </source>
</evidence>
<evidence type="ECO:0000256" key="10">
    <source>
        <dbReference type="ARBA" id="ARBA00060757"/>
    </source>
</evidence>
<dbReference type="NCBIfam" id="NF005902">
    <property type="entry name" value="PRK07878.1"/>
    <property type="match status" value="1"/>
</dbReference>
<comment type="caution">
    <text evidence="13">The sequence shown here is derived from an EMBL/GenBank/DDBJ whole genome shotgun (WGS) entry which is preliminary data.</text>
</comment>
<organism evidence="13 14">
    <name type="scientific">Nocardioides thalensis</name>
    <dbReference type="NCBI Taxonomy" id="1914755"/>
    <lineage>
        <taxon>Bacteria</taxon>
        <taxon>Bacillati</taxon>
        <taxon>Actinomycetota</taxon>
        <taxon>Actinomycetes</taxon>
        <taxon>Propionibacteriales</taxon>
        <taxon>Nocardioidaceae</taxon>
        <taxon>Nocardioides</taxon>
    </lineage>
</organism>
<evidence type="ECO:0000256" key="3">
    <source>
        <dbReference type="ARBA" id="ARBA00022692"/>
    </source>
</evidence>
<keyword evidence="3" id="KW-0812">Transmembrane</keyword>
<dbReference type="InterPro" id="IPR045886">
    <property type="entry name" value="ThiF/MoeB/HesA"/>
</dbReference>
<feature type="domain" description="Rhodanese" evidence="12">
    <location>
        <begin position="307"/>
        <end position="400"/>
    </location>
</feature>
<dbReference type="Gene3D" id="3.40.50.720">
    <property type="entry name" value="NAD(P)-binding Rossmann-like Domain"/>
    <property type="match status" value="1"/>
</dbReference>
<dbReference type="EMBL" id="JACCFP010000001">
    <property type="protein sequence ID" value="NYJ02283.1"/>
    <property type="molecule type" value="Genomic_DNA"/>
</dbReference>
<keyword evidence="5" id="KW-0547">Nucleotide-binding</keyword>
<dbReference type="FunFam" id="3.40.250.10:FF:000025">
    <property type="entry name" value="Molybdopterin biosynthesis MoeZ"/>
    <property type="match status" value="1"/>
</dbReference>
<evidence type="ECO:0000256" key="2">
    <source>
        <dbReference type="ARBA" id="ARBA00022679"/>
    </source>
</evidence>
<keyword evidence="9" id="KW-0511">Multifunctional enzyme</keyword>
<dbReference type="AlphaFoldDB" id="A0A853C7T0"/>
<keyword evidence="7" id="KW-1133">Transmembrane helix</keyword>
<evidence type="ECO:0000256" key="8">
    <source>
        <dbReference type="ARBA" id="ARBA00023136"/>
    </source>
</evidence>
<dbReference type="PANTHER" id="PTHR10953">
    <property type="entry name" value="UBIQUITIN-ACTIVATING ENZYME E1"/>
    <property type="match status" value="1"/>
</dbReference>
<dbReference type="FunFam" id="3.40.50.720:FF:000033">
    <property type="entry name" value="Adenylyltransferase and sulfurtransferase MOCS3"/>
    <property type="match status" value="1"/>
</dbReference>
<evidence type="ECO:0000259" key="12">
    <source>
        <dbReference type="PROSITE" id="PS50206"/>
    </source>
</evidence>
<keyword evidence="8" id="KW-0472">Membrane</keyword>
<dbReference type="GO" id="GO:0004792">
    <property type="term" value="F:thiosulfate-cyanide sulfurtransferase activity"/>
    <property type="evidence" value="ECO:0007669"/>
    <property type="project" value="TreeGrafter"/>
</dbReference>
<dbReference type="GO" id="GO:0016779">
    <property type="term" value="F:nucleotidyltransferase activity"/>
    <property type="evidence" value="ECO:0007669"/>
    <property type="project" value="UniProtKB-KW"/>
</dbReference>
<reference evidence="13 14" key="1">
    <citation type="submission" date="2020-07" db="EMBL/GenBank/DDBJ databases">
        <title>Sequencing the genomes of 1000 actinobacteria strains.</title>
        <authorList>
            <person name="Klenk H.-P."/>
        </authorList>
    </citation>
    <scope>NUCLEOTIDE SEQUENCE [LARGE SCALE GENOMIC DNA]</scope>
    <source>
        <strain evidence="13 14">DSM 103833</strain>
    </source>
</reference>
<dbReference type="GO" id="GO:0008146">
    <property type="term" value="F:sulfotransferase activity"/>
    <property type="evidence" value="ECO:0007669"/>
    <property type="project" value="TreeGrafter"/>
</dbReference>
<dbReference type="GO" id="GO:0005829">
    <property type="term" value="C:cytosol"/>
    <property type="evidence" value="ECO:0007669"/>
    <property type="project" value="TreeGrafter"/>
</dbReference>
<evidence type="ECO:0000256" key="9">
    <source>
        <dbReference type="ARBA" id="ARBA00023268"/>
    </source>
</evidence>
<dbReference type="PROSITE" id="PS50206">
    <property type="entry name" value="RHODANESE_3"/>
    <property type="match status" value="1"/>
</dbReference>
<dbReference type="CDD" id="cd00158">
    <property type="entry name" value="RHOD"/>
    <property type="match status" value="1"/>
</dbReference>
<comment type="similarity">
    <text evidence="10">In the N-terminal section; belongs to the HesA/MoeB/ThiF family.</text>
</comment>
<evidence type="ECO:0000256" key="1">
    <source>
        <dbReference type="ARBA" id="ARBA00004167"/>
    </source>
</evidence>
<sequence length="402" mass="43330">MSFPALVEPADELTIDEVRRYSRHLIIPDVGMTGQKRLKNAKVLVIGAGGLGSPALMYLAAAGVGTIGIVEFDEVDESNLQRQIIHGQSDIGRPKAVSAQESVAEINPYVNVIVHGERLDNDNVFEVFEGYDLIVDGTDNFATRYMVNDAAYLLGIPYVWGSIYRFDGQASVFAPKQVEGAPCYRCLYPEPPPPGMVPSCAEGGVLGVLCASIGSIQVNEAIKLLTGIGEPLVGKLMIYDALEMEYRKLKVRKDPNCALCGENPTVDALIDYEFFCGAVSDEAAEAAADSTISVVQLEHLLKEREEGTRDFVLIDVREPNEYEINKIPGSVLIPKGEFLNGNALAQLPAVDSGKQVIMHCKSGVRSAETLAIVKGAGYDDAVHVGGGVVAWVNQIDPSQPSY</sequence>
<dbReference type="PANTHER" id="PTHR10953:SF102">
    <property type="entry name" value="ADENYLYLTRANSFERASE AND SULFURTRANSFERASE MOCS3"/>
    <property type="match status" value="1"/>
</dbReference>
<proteinExistence type="inferred from homology"/>
<keyword evidence="14" id="KW-1185">Reference proteome</keyword>
<keyword evidence="2 13" id="KW-0808">Transferase</keyword>
<dbReference type="InterPro" id="IPR036873">
    <property type="entry name" value="Rhodanese-like_dom_sf"/>
</dbReference>
<keyword evidence="6" id="KW-0067">ATP-binding</keyword>
<evidence type="ECO:0000256" key="11">
    <source>
        <dbReference type="ARBA" id="ARBA00067503"/>
    </source>
</evidence>
<dbReference type="GO" id="GO:0008641">
    <property type="term" value="F:ubiquitin-like modifier activating enzyme activity"/>
    <property type="evidence" value="ECO:0007669"/>
    <property type="project" value="InterPro"/>
</dbReference>
<accession>A0A853C7T0</accession>
<dbReference type="InterPro" id="IPR000594">
    <property type="entry name" value="ThiF_NAD_FAD-bd"/>
</dbReference>
<dbReference type="Pfam" id="PF00899">
    <property type="entry name" value="ThiF"/>
    <property type="match status" value="1"/>
</dbReference>
<dbReference type="InterPro" id="IPR035985">
    <property type="entry name" value="Ubiquitin-activating_enz"/>
</dbReference>
<protein>
    <recommendedName>
        <fullName evidence="11">Probable adenylyltransferase/sulfurtransferase MoeZ</fullName>
    </recommendedName>
</protein>
<dbReference type="RefSeq" id="WP_179668672.1">
    <property type="nucleotide sequence ID" value="NZ_JACCFP010000001.1"/>
</dbReference>
<comment type="subcellular location">
    <subcellularLocation>
        <location evidence="1">Membrane</location>
        <topology evidence="1">Single-pass membrane protein</topology>
    </subcellularLocation>
</comment>
<evidence type="ECO:0000313" key="13">
    <source>
        <dbReference type="EMBL" id="NYJ02283.1"/>
    </source>
</evidence>
<dbReference type="SUPFAM" id="SSF69572">
    <property type="entry name" value="Activating enzymes of the ubiquitin-like proteins"/>
    <property type="match status" value="1"/>
</dbReference>
<dbReference type="Proteomes" id="UP000530424">
    <property type="component" value="Unassembled WGS sequence"/>
</dbReference>
<dbReference type="CDD" id="cd00757">
    <property type="entry name" value="ThiF_MoeB_HesA_family"/>
    <property type="match status" value="1"/>
</dbReference>
<dbReference type="Gene3D" id="3.40.250.10">
    <property type="entry name" value="Rhodanese-like domain"/>
    <property type="match status" value="1"/>
</dbReference>
<dbReference type="SMART" id="SM00450">
    <property type="entry name" value="RHOD"/>
    <property type="match status" value="1"/>
</dbReference>
<evidence type="ECO:0000256" key="7">
    <source>
        <dbReference type="ARBA" id="ARBA00022989"/>
    </source>
</evidence>
<evidence type="ECO:0000313" key="14">
    <source>
        <dbReference type="Proteomes" id="UP000530424"/>
    </source>
</evidence>
<evidence type="ECO:0000256" key="4">
    <source>
        <dbReference type="ARBA" id="ARBA00022695"/>
    </source>
</evidence>
<dbReference type="NCBIfam" id="NF004281">
    <property type="entry name" value="PRK05690.1"/>
    <property type="match status" value="1"/>
</dbReference>